<dbReference type="InterPro" id="IPR036271">
    <property type="entry name" value="Tet_transcr_reg_TetR-rel_C_sf"/>
</dbReference>
<dbReference type="PROSITE" id="PS50977">
    <property type="entry name" value="HTH_TETR_2"/>
    <property type="match status" value="1"/>
</dbReference>
<sequence length="218" mass="24462">MIATDLENTRSLLLKSAAGLFAEKGYEGVSIRTLARAVDANIAAIGYHFGGKEELYRETCRFVVANMKPRMAPVRESLQAILDKPGFDPVTQSADVRAFVALFISRFVHDDLNRSGQALLLREYANPGIGFEIFYAEFIEPMHRMITRLYARIRGMDENDPASIIGAHSLLGQWLAFKLAEEPFLRRMGWERVEEGQVAGIQEVVVPTVMRSLGLDRD</sequence>
<organism evidence="4 5">
    <name type="scientific">Aestuariispira insulae</name>
    <dbReference type="NCBI Taxonomy" id="1461337"/>
    <lineage>
        <taxon>Bacteria</taxon>
        <taxon>Pseudomonadati</taxon>
        <taxon>Pseudomonadota</taxon>
        <taxon>Alphaproteobacteria</taxon>
        <taxon>Rhodospirillales</taxon>
        <taxon>Kiloniellaceae</taxon>
        <taxon>Aestuariispira</taxon>
    </lineage>
</organism>
<dbReference type="AlphaFoldDB" id="A0A3D9HWB8"/>
<dbReference type="SUPFAM" id="SSF48498">
    <property type="entry name" value="Tetracyclin repressor-like, C-terminal domain"/>
    <property type="match status" value="1"/>
</dbReference>
<gene>
    <name evidence="4" type="ORF">DFP90_101473</name>
</gene>
<dbReference type="PRINTS" id="PR00455">
    <property type="entry name" value="HTHTETR"/>
</dbReference>
<keyword evidence="1 2" id="KW-0238">DNA-binding</keyword>
<name>A0A3D9HWB8_9PROT</name>
<proteinExistence type="predicted"/>
<dbReference type="Pfam" id="PF00440">
    <property type="entry name" value="TetR_N"/>
    <property type="match status" value="1"/>
</dbReference>
<comment type="caution">
    <text evidence="4">The sequence shown here is derived from an EMBL/GenBank/DDBJ whole genome shotgun (WGS) entry which is preliminary data.</text>
</comment>
<dbReference type="OrthoDB" id="2356263at2"/>
<evidence type="ECO:0000259" key="3">
    <source>
        <dbReference type="PROSITE" id="PS50977"/>
    </source>
</evidence>
<protein>
    <submittedName>
        <fullName evidence="4">TetR family transcriptional regulator</fullName>
    </submittedName>
</protein>
<dbReference type="EMBL" id="QRDW01000001">
    <property type="protein sequence ID" value="RED53681.1"/>
    <property type="molecule type" value="Genomic_DNA"/>
</dbReference>
<dbReference type="PANTHER" id="PTHR30055">
    <property type="entry name" value="HTH-TYPE TRANSCRIPTIONAL REGULATOR RUTR"/>
    <property type="match status" value="1"/>
</dbReference>
<evidence type="ECO:0000256" key="1">
    <source>
        <dbReference type="ARBA" id="ARBA00023125"/>
    </source>
</evidence>
<evidence type="ECO:0000313" key="4">
    <source>
        <dbReference type="EMBL" id="RED53681.1"/>
    </source>
</evidence>
<dbReference type="Pfam" id="PF09209">
    <property type="entry name" value="CecR_C"/>
    <property type="match status" value="1"/>
</dbReference>
<feature type="DNA-binding region" description="H-T-H motif" evidence="2">
    <location>
        <begin position="30"/>
        <end position="49"/>
    </location>
</feature>
<dbReference type="InterPro" id="IPR009057">
    <property type="entry name" value="Homeodomain-like_sf"/>
</dbReference>
<dbReference type="InterPro" id="IPR050109">
    <property type="entry name" value="HTH-type_TetR-like_transc_reg"/>
</dbReference>
<dbReference type="SUPFAM" id="SSF46689">
    <property type="entry name" value="Homeodomain-like"/>
    <property type="match status" value="1"/>
</dbReference>
<accession>A0A3D9HWB8</accession>
<dbReference type="Proteomes" id="UP000256845">
    <property type="component" value="Unassembled WGS sequence"/>
</dbReference>
<evidence type="ECO:0000313" key="5">
    <source>
        <dbReference type="Proteomes" id="UP000256845"/>
    </source>
</evidence>
<dbReference type="InterPro" id="IPR001647">
    <property type="entry name" value="HTH_TetR"/>
</dbReference>
<evidence type="ECO:0000256" key="2">
    <source>
        <dbReference type="PROSITE-ProRule" id="PRU00335"/>
    </source>
</evidence>
<dbReference type="GO" id="GO:0000976">
    <property type="term" value="F:transcription cis-regulatory region binding"/>
    <property type="evidence" value="ECO:0007669"/>
    <property type="project" value="TreeGrafter"/>
</dbReference>
<dbReference type="Gene3D" id="1.10.357.10">
    <property type="entry name" value="Tetracycline Repressor, domain 2"/>
    <property type="match status" value="1"/>
</dbReference>
<reference evidence="4 5" key="1">
    <citation type="submission" date="2018-07" db="EMBL/GenBank/DDBJ databases">
        <title>Genomic Encyclopedia of Type Strains, Phase III (KMG-III): the genomes of soil and plant-associated and newly described type strains.</title>
        <authorList>
            <person name="Whitman W."/>
        </authorList>
    </citation>
    <scope>NUCLEOTIDE SEQUENCE [LARGE SCALE GENOMIC DNA]</scope>
    <source>
        <strain evidence="4 5">CECT 8488</strain>
    </source>
</reference>
<dbReference type="GO" id="GO:0003700">
    <property type="term" value="F:DNA-binding transcription factor activity"/>
    <property type="evidence" value="ECO:0007669"/>
    <property type="project" value="TreeGrafter"/>
</dbReference>
<dbReference type="Gene3D" id="1.10.10.60">
    <property type="entry name" value="Homeodomain-like"/>
    <property type="match status" value="1"/>
</dbReference>
<keyword evidence="5" id="KW-1185">Reference proteome</keyword>
<dbReference type="RefSeq" id="WP_115934798.1">
    <property type="nucleotide sequence ID" value="NZ_QRDW01000001.1"/>
</dbReference>
<dbReference type="PANTHER" id="PTHR30055:SF219">
    <property type="entry name" value="TRANSCRIPTIONAL REGULATORY PROTEIN"/>
    <property type="match status" value="1"/>
</dbReference>
<feature type="domain" description="HTH tetR-type" evidence="3">
    <location>
        <begin position="7"/>
        <end position="67"/>
    </location>
</feature>
<dbReference type="InterPro" id="IPR015292">
    <property type="entry name" value="Tscrpt_reg_YbiH_C"/>
</dbReference>